<evidence type="ECO:0000313" key="4">
    <source>
        <dbReference type="Proteomes" id="UP000323011"/>
    </source>
</evidence>
<evidence type="ECO:0000313" key="3">
    <source>
        <dbReference type="EMBL" id="KAA0150341.1"/>
    </source>
</evidence>
<name>A0A5A8CET2_CAFRO</name>
<keyword evidence="4" id="KW-1185">Reference proteome</keyword>
<gene>
    <name evidence="3" type="ORF">FNF29_05353</name>
</gene>
<reference evidence="3 4" key="1">
    <citation type="submission" date="2019-07" db="EMBL/GenBank/DDBJ databases">
        <title>Genomes of Cafeteria roenbergensis.</title>
        <authorList>
            <person name="Fischer M.G."/>
            <person name="Hackl T."/>
            <person name="Roman M."/>
        </authorList>
    </citation>
    <scope>NUCLEOTIDE SEQUENCE [LARGE SCALE GENOMIC DNA]</scope>
    <source>
        <strain evidence="3 4">BVI</strain>
    </source>
</reference>
<sequence>MADQEGFGASEVVSSVVVLRHGARAVSRNAFAALRSWETSGEACGAVDQWARHLDRLSTTGGQQMHRLGEWLTGEYLAGRGGAEMRNSILSGDPAALAWFSSPVDRVVRSGSAFWEGCRAASRVPVGRPIACPDAPAPMLLNGEDASDELTRPWAHNPAYTEAMAAWKRGPQLAAKASRLGKELEALHSRALGLGAERQLEAASPTVADATSRPETPLRSDGSESVGVGSLEDGPLRLYQTTYLLEVMECERYWTAQDDGKAATAAAAHLRARDGAAAAGRGADARPPPLTRPVTPRMSPSLWPRQHRTVAELSRWVWEARFFSRQAAGLGRPLLGRVFGWLGDAAATCSAAAGAAGAAVPGAARITAVSAHDYTLLSLLAALRVGSYPARVVAFGAFLLFELRRWKPLEGSGETEARWTVDVYLNTEPFPFARGPEGGPAAATQLSTAHLERIISDLPLESAQYLVGNAAPARPTAGYGAMGTLPGVGGE</sequence>
<dbReference type="GO" id="GO:0016791">
    <property type="term" value="F:phosphatase activity"/>
    <property type="evidence" value="ECO:0007669"/>
    <property type="project" value="TreeGrafter"/>
</dbReference>
<comment type="caution">
    <text evidence="3">The sequence shown here is derived from an EMBL/GenBank/DDBJ whole genome shotgun (WGS) entry which is preliminary data.</text>
</comment>
<dbReference type="Gene3D" id="3.40.50.1240">
    <property type="entry name" value="Phosphoglycerate mutase-like"/>
    <property type="match status" value="2"/>
</dbReference>
<dbReference type="Proteomes" id="UP000323011">
    <property type="component" value="Unassembled WGS sequence"/>
</dbReference>
<dbReference type="InterPro" id="IPR050645">
    <property type="entry name" value="Histidine_acid_phosphatase"/>
</dbReference>
<proteinExistence type="predicted"/>
<accession>A0A5A8CET2</accession>
<evidence type="ECO:0000256" key="1">
    <source>
        <dbReference type="ARBA" id="ARBA00022801"/>
    </source>
</evidence>
<dbReference type="EMBL" id="VLTN01000035">
    <property type="protein sequence ID" value="KAA0150341.1"/>
    <property type="molecule type" value="Genomic_DNA"/>
</dbReference>
<dbReference type="InterPro" id="IPR029033">
    <property type="entry name" value="His_PPase_superfam"/>
</dbReference>
<dbReference type="PANTHER" id="PTHR11567:SF110">
    <property type="entry name" value="2-PHOSPHOXYLOSE PHOSPHATASE 1"/>
    <property type="match status" value="1"/>
</dbReference>
<feature type="region of interest" description="Disordered" evidence="2">
    <location>
        <begin position="276"/>
        <end position="301"/>
    </location>
</feature>
<keyword evidence="1" id="KW-0378">Hydrolase</keyword>
<evidence type="ECO:0000256" key="2">
    <source>
        <dbReference type="SAM" id="MobiDB-lite"/>
    </source>
</evidence>
<organism evidence="3 4">
    <name type="scientific">Cafeteria roenbergensis</name>
    <name type="common">Marine flagellate</name>
    <dbReference type="NCBI Taxonomy" id="33653"/>
    <lineage>
        <taxon>Eukaryota</taxon>
        <taxon>Sar</taxon>
        <taxon>Stramenopiles</taxon>
        <taxon>Bigyra</taxon>
        <taxon>Opalozoa</taxon>
        <taxon>Bicosoecida</taxon>
        <taxon>Cafeteriaceae</taxon>
        <taxon>Cafeteria</taxon>
    </lineage>
</organism>
<protein>
    <submittedName>
        <fullName evidence="3">Uncharacterized protein</fullName>
    </submittedName>
</protein>
<dbReference type="PANTHER" id="PTHR11567">
    <property type="entry name" value="ACID PHOSPHATASE-RELATED"/>
    <property type="match status" value="1"/>
</dbReference>
<dbReference type="AlphaFoldDB" id="A0A5A8CET2"/>
<dbReference type="SUPFAM" id="SSF53254">
    <property type="entry name" value="Phosphoglycerate mutase-like"/>
    <property type="match status" value="1"/>
</dbReference>
<feature type="region of interest" description="Disordered" evidence="2">
    <location>
        <begin position="198"/>
        <end position="229"/>
    </location>
</feature>